<dbReference type="SUPFAM" id="SSF103473">
    <property type="entry name" value="MFS general substrate transporter"/>
    <property type="match status" value="1"/>
</dbReference>
<protein>
    <recommendedName>
        <fullName evidence="7">Major facilitator superfamily (MFS) profile domain-containing protein</fullName>
    </recommendedName>
</protein>
<proteinExistence type="predicted"/>
<dbReference type="EMBL" id="CAWUHD010000178">
    <property type="protein sequence ID" value="CAK7237291.1"/>
    <property type="molecule type" value="Genomic_DNA"/>
</dbReference>
<evidence type="ECO:0000259" key="7">
    <source>
        <dbReference type="PROSITE" id="PS50850"/>
    </source>
</evidence>
<feature type="transmembrane region" description="Helical" evidence="6">
    <location>
        <begin position="318"/>
        <end position="338"/>
    </location>
</feature>
<evidence type="ECO:0000256" key="4">
    <source>
        <dbReference type="ARBA" id="ARBA00022989"/>
    </source>
</evidence>
<evidence type="ECO:0000256" key="1">
    <source>
        <dbReference type="ARBA" id="ARBA00004141"/>
    </source>
</evidence>
<feature type="transmembrane region" description="Helical" evidence="6">
    <location>
        <begin position="410"/>
        <end position="429"/>
    </location>
</feature>
<reference evidence="8 9" key="1">
    <citation type="submission" date="2024-01" db="EMBL/GenBank/DDBJ databases">
        <authorList>
            <person name="Allen C."/>
            <person name="Tagirdzhanova G."/>
        </authorList>
    </citation>
    <scope>NUCLEOTIDE SEQUENCE [LARGE SCALE GENOMIC DNA]</scope>
</reference>
<feature type="transmembrane region" description="Helical" evidence="6">
    <location>
        <begin position="54"/>
        <end position="72"/>
    </location>
</feature>
<organism evidence="8 9">
    <name type="scientific">Sporothrix eucalyptigena</name>
    <dbReference type="NCBI Taxonomy" id="1812306"/>
    <lineage>
        <taxon>Eukaryota</taxon>
        <taxon>Fungi</taxon>
        <taxon>Dikarya</taxon>
        <taxon>Ascomycota</taxon>
        <taxon>Pezizomycotina</taxon>
        <taxon>Sordariomycetes</taxon>
        <taxon>Sordariomycetidae</taxon>
        <taxon>Ophiostomatales</taxon>
        <taxon>Ophiostomataceae</taxon>
        <taxon>Sporothrix</taxon>
    </lineage>
</organism>
<feature type="transmembrane region" description="Helical" evidence="6">
    <location>
        <begin position="441"/>
        <end position="460"/>
    </location>
</feature>
<dbReference type="Gene3D" id="1.20.1250.20">
    <property type="entry name" value="MFS general substrate transporter like domains"/>
    <property type="match status" value="2"/>
</dbReference>
<feature type="transmembrane region" description="Helical" evidence="6">
    <location>
        <begin position="350"/>
        <end position="368"/>
    </location>
</feature>
<dbReference type="PANTHER" id="PTHR43791">
    <property type="entry name" value="PERMEASE-RELATED"/>
    <property type="match status" value="1"/>
</dbReference>
<dbReference type="InterPro" id="IPR020846">
    <property type="entry name" value="MFS_dom"/>
</dbReference>
<dbReference type="InterPro" id="IPR011701">
    <property type="entry name" value="MFS"/>
</dbReference>
<evidence type="ECO:0000256" key="2">
    <source>
        <dbReference type="ARBA" id="ARBA00022448"/>
    </source>
</evidence>
<sequence>MASTENKTQMQEVEENIEMSSGIEKSGIDTTAHHGGGPPVDPALDRRVRWKLDFYILPVISSVYFFASMGRSDLANAKVAGMQLELGLSAQAYSNAATMFLISYIVFQLPGTLFVRLIGPPYQFFAAMVLWGMFTMLSVVIHTTSALLALRFLIGFAEAFVQGAVFYLSFFYTYREIATRGAIFFSMSTIAGAFNGLISYGIAIHLNGKHGWLAWRWIFLVEGIMPIAFAFVVLIFLPPSPYHIRFGFTPEEKAHVIARSASSHNVVEYKLQWLRVPRILLSPHFWLMAVISSAGHFCVSSLSNFLPSIIASFGYSTVNAQLFSVIVYACAAVGVIFWARISDITNARSMTLGASIVISIVGYGVLIGSENHKVQFFATCLVAFSAYPNINLQLSWATLSFAGYTRRGSALAFFNIISQCVSIGANQAYDDPPYYRKGQSASLGMCAAGLVFTVLTRLYMQYANKKKLAMPEEEKAALRGKSIEELGDEHPDFFYTL</sequence>
<evidence type="ECO:0000256" key="3">
    <source>
        <dbReference type="ARBA" id="ARBA00022692"/>
    </source>
</evidence>
<feature type="transmembrane region" description="Helical" evidence="6">
    <location>
        <begin position="285"/>
        <end position="306"/>
    </location>
</feature>
<feature type="transmembrane region" description="Helical" evidence="6">
    <location>
        <begin position="148"/>
        <end position="170"/>
    </location>
</feature>
<dbReference type="PROSITE" id="PS50850">
    <property type="entry name" value="MFS"/>
    <property type="match status" value="1"/>
</dbReference>
<feature type="transmembrane region" description="Helical" evidence="6">
    <location>
        <begin position="122"/>
        <end position="142"/>
    </location>
</feature>
<evidence type="ECO:0000256" key="5">
    <source>
        <dbReference type="ARBA" id="ARBA00023136"/>
    </source>
</evidence>
<comment type="caution">
    <text evidence="8">The sequence shown here is derived from an EMBL/GenBank/DDBJ whole genome shotgun (WGS) entry which is preliminary data.</text>
</comment>
<feature type="transmembrane region" description="Helical" evidence="6">
    <location>
        <begin position="374"/>
        <end position="390"/>
    </location>
</feature>
<name>A0ABP0D235_9PEZI</name>
<feature type="transmembrane region" description="Helical" evidence="6">
    <location>
        <begin position="182"/>
        <end position="202"/>
    </location>
</feature>
<dbReference type="InterPro" id="IPR036259">
    <property type="entry name" value="MFS_trans_sf"/>
</dbReference>
<dbReference type="Proteomes" id="UP001642482">
    <property type="component" value="Unassembled WGS sequence"/>
</dbReference>
<keyword evidence="5 6" id="KW-0472">Membrane</keyword>
<dbReference type="PANTHER" id="PTHR43791:SF36">
    <property type="entry name" value="TRANSPORTER, PUTATIVE (AFU_ORTHOLOGUE AFUA_6G08340)-RELATED"/>
    <property type="match status" value="1"/>
</dbReference>
<accession>A0ABP0D235</accession>
<keyword evidence="4 6" id="KW-1133">Transmembrane helix</keyword>
<dbReference type="Pfam" id="PF07690">
    <property type="entry name" value="MFS_1"/>
    <property type="match status" value="1"/>
</dbReference>
<keyword evidence="9" id="KW-1185">Reference proteome</keyword>
<keyword evidence="2" id="KW-0813">Transport</keyword>
<gene>
    <name evidence="8" type="ORF">SEUCBS140593_009909</name>
</gene>
<feature type="transmembrane region" description="Helical" evidence="6">
    <location>
        <begin position="214"/>
        <end position="237"/>
    </location>
</feature>
<comment type="subcellular location">
    <subcellularLocation>
        <location evidence="1">Membrane</location>
        <topology evidence="1">Multi-pass membrane protein</topology>
    </subcellularLocation>
</comment>
<keyword evidence="3 6" id="KW-0812">Transmembrane</keyword>
<feature type="transmembrane region" description="Helical" evidence="6">
    <location>
        <begin position="92"/>
        <end position="115"/>
    </location>
</feature>
<evidence type="ECO:0000313" key="9">
    <source>
        <dbReference type="Proteomes" id="UP001642482"/>
    </source>
</evidence>
<evidence type="ECO:0000313" key="8">
    <source>
        <dbReference type="EMBL" id="CAK7237291.1"/>
    </source>
</evidence>
<evidence type="ECO:0000256" key="6">
    <source>
        <dbReference type="SAM" id="Phobius"/>
    </source>
</evidence>
<feature type="domain" description="Major facilitator superfamily (MFS) profile" evidence="7">
    <location>
        <begin position="56"/>
        <end position="497"/>
    </location>
</feature>